<feature type="region of interest" description="Disordered" evidence="1">
    <location>
        <begin position="172"/>
        <end position="193"/>
    </location>
</feature>
<dbReference type="EMBL" id="MU863626">
    <property type="protein sequence ID" value="KAK4104619.1"/>
    <property type="molecule type" value="Genomic_DNA"/>
</dbReference>
<reference evidence="3" key="1">
    <citation type="journal article" date="2023" name="Mol. Phylogenet. Evol.">
        <title>Genome-scale phylogeny and comparative genomics of the fungal order Sordariales.</title>
        <authorList>
            <person name="Hensen N."/>
            <person name="Bonometti L."/>
            <person name="Westerberg I."/>
            <person name="Brannstrom I.O."/>
            <person name="Guillou S."/>
            <person name="Cros-Aarteil S."/>
            <person name="Calhoun S."/>
            <person name="Haridas S."/>
            <person name="Kuo A."/>
            <person name="Mondo S."/>
            <person name="Pangilinan J."/>
            <person name="Riley R."/>
            <person name="LaButti K."/>
            <person name="Andreopoulos B."/>
            <person name="Lipzen A."/>
            <person name="Chen C."/>
            <person name="Yan M."/>
            <person name="Daum C."/>
            <person name="Ng V."/>
            <person name="Clum A."/>
            <person name="Steindorff A."/>
            <person name="Ohm R.A."/>
            <person name="Martin F."/>
            <person name="Silar P."/>
            <person name="Natvig D.O."/>
            <person name="Lalanne C."/>
            <person name="Gautier V."/>
            <person name="Ament-Velasquez S.L."/>
            <person name="Kruys A."/>
            <person name="Hutchinson M.I."/>
            <person name="Powell A.J."/>
            <person name="Barry K."/>
            <person name="Miller A.N."/>
            <person name="Grigoriev I.V."/>
            <person name="Debuchy R."/>
            <person name="Gladieux P."/>
            <person name="Hiltunen Thoren M."/>
            <person name="Johannesson H."/>
        </authorList>
    </citation>
    <scope>NUCLEOTIDE SEQUENCE</scope>
    <source>
        <strain evidence="3">CBS 757.83</strain>
    </source>
</reference>
<reference evidence="3" key="2">
    <citation type="submission" date="2023-05" db="EMBL/GenBank/DDBJ databases">
        <authorList>
            <consortium name="Lawrence Berkeley National Laboratory"/>
            <person name="Steindorff A."/>
            <person name="Hensen N."/>
            <person name="Bonometti L."/>
            <person name="Westerberg I."/>
            <person name="Brannstrom I.O."/>
            <person name="Guillou S."/>
            <person name="Cros-Aarteil S."/>
            <person name="Calhoun S."/>
            <person name="Haridas S."/>
            <person name="Kuo A."/>
            <person name="Mondo S."/>
            <person name="Pangilinan J."/>
            <person name="Riley R."/>
            <person name="Labutti K."/>
            <person name="Andreopoulos B."/>
            <person name="Lipzen A."/>
            <person name="Chen C."/>
            <person name="Yanf M."/>
            <person name="Daum C."/>
            <person name="Ng V."/>
            <person name="Clum A."/>
            <person name="Ohm R."/>
            <person name="Martin F."/>
            <person name="Silar P."/>
            <person name="Natvig D."/>
            <person name="Lalanne C."/>
            <person name="Gautier V."/>
            <person name="Ament-Velasquez S.L."/>
            <person name="Kruys A."/>
            <person name="Hutchinson M.I."/>
            <person name="Powell A.J."/>
            <person name="Barry K."/>
            <person name="Miller A.N."/>
            <person name="Grigoriev I.V."/>
            <person name="Debuchy R."/>
            <person name="Gladieux P."/>
            <person name="Thoren M.H."/>
            <person name="Johannesson H."/>
        </authorList>
    </citation>
    <scope>NUCLEOTIDE SEQUENCE</scope>
    <source>
        <strain evidence="3">CBS 757.83</strain>
    </source>
</reference>
<feature type="transmembrane region" description="Helical" evidence="2">
    <location>
        <begin position="201"/>
        <end position="230"/>
    </location>
</feature>
<dbReference type="Proteomes" id="UP001305647">
    <property type="component" value="Unassembled WGS sequence"/>
</dbReference>
<evidence type="ECO:0000313" key="4">
    <source>
        <dbReference type="Proteomes" id="UP001305647"/>
    </source>
</evidence>
<keyword evidence="2" id="KW-0812">Transmembrane</keyword>
<organism evidence="3 4">
    <name type="scientific">Parathielavia hyrcaniae</name>
    <dbReference type="NCBI Taxonomy" id="113614"/>
    <lineage>
        <taxon>Eukaryota</taxon>
        <taxon>Fungi</taxon>
        <taxon>Dikarya</taxon>
        <taxon>Ascomycota</taxon>
        <taxon>Pezizomycotina</taxon>
        <taxon>Sordariomycetes</taxon>
        <taxon>Sordariomycetidae</taxon>
        <taxon>Sordariales</taxon>
        <taxon>Chaetomiaceae</taxon>
        <taxon>Parathielavia</taxon>
    </lineage>
</organism>
<name>A0AAN6Q6U3_9PEZI</name>
<protein>
    <submittedName>
        <fullName evidence="3">Uncharacterized protein</fullName>
    </submittedName>
</protein>
<sequence length="257" mass="28969">MATHQPHHEVYASNVLRESVHGIFMNDGLGLCTGTIKDDERQGRQRFSLVFFFFFFIISTLRLCGFSFSAVAAAQQASRRRWRCCCTPRHDVEAGLGLGLVWSLPRAGLDWTRLGWISHKTEQDRGRSEHPSQHGLTDWLTVGSFGLWNGTQISKSSVNAFTSSGGTTIHGPAFRSRHQASTPLPFSGGTHDRRGRQDGSWIFFISLLMSFLSPTQTFAFAAPVGAWMAWRYYHGSMARMHAWMDKWMDQWAYLGGS</sequence>
<dbReference type="AlphaFoldDB" id="A0AAN6Q6U3"/>
<gene>
    <name evidence="3" type="ORF">N658DRAFT_183860</name>
</gene>
<comment type="caution">
    <text evidence="3">The sequence shown here is derived from an EMBL/GenBank/DDBJ whole genome shotgun (WGS) entry which is preliminary data.</text>
</comment>
<evidence type="ECO:0000256" key="1">
    <source>
        <dbReference type="SAM" id="MobiDB-lite"/>
    </source>
</evidence>
<evidence type="ECO:0000313" key="3">
    <source>
        <dbReference type="EMBL" id="KAK4104619.1"/>
    </source>
</evidence>
<keyword evidence="2" id="KW-1133">Transmembrane helix</keyword>
<keyword evidence="2" id="KW-0472">Membrane</keyword>
<keyword evidence="4" id="KW-1185">Reference proteome</keyword>
<accession>A0AAN6Q6U3</accession>
<evidence type="ECO:0000256" key="2">
    <source>
        <dbReference type="SAM" id="Phobius"/>
    </source>
</evidence>
<proteinExistence type="predicted"/>
<feature type="transmembrane region" description="Helical" evidence="2">
    <location>
        <begin position="49"/>
        <end position="73"/>
    </location>
</feature>